<evidence type="ECO:0000256" key="1">
    <source>
        <dbReference type="ARBA" id="ARBA00004141"/>
    </source>
</evidence>
<dbReference type="InterPro" id="IPR006214">
    <property type="entry name" value="Bax_inhibitor_1-related"/>
</dbReference>
<reference evidence="6 7" key="1">
    <citation type="submission" date="2021-04" db="EMBL/GenBank/DDBJ databases">
        <authorList>
            <person name="Bliznina A."/>
        </authorList>
    </citation>
    <scope>NUCLEOTIDE SEQUENCE [LARGE SCALE GENOMIC DNA]</scope>
</reference>
<accession>A0ABN7SEU3</accession>
<dbReference type="EMBL" id="OU015569">
    <property type="protein sequence ID" value="CAG5098877.1"/>
    <property type="molecule type" value="Genomic_DNA"/>
</dbReference>
<keyword evidence="2 5" id="KW-0812">Transmembrane</keyword>
<evidence type="ECO:0000256" key="3">
    <source>
        <dbReference type="ARBA" id="ARBA00022989"/>
    </source>
</evidence>
<keyword evidence="7" id="KW-1185">Reference proteome</keyword>
<evidence type="ECO:0000256" key="4">
    <source>
        <dbReference type="ARBA" id="ARBA00023136"/>
    </source>
</evidence>
<feature type="transmembrane region" description="Helical" evidence="5">
    <location>
        <begin position="68"/>
        <end position="88"/>
    </location>
</feature>
<feature type="transmembrane region" description="Helical" evidence="5">
    <location>
        <begin position="131"/>
        <end position="152"/>
    </location>
</feature>
<feature type="transmembrane region" description="Helical" evidence="5">
    <location>
        <begin position="183"/>
        <end position="205"/>
    </location>
</feature>
<evidence type="ECO:0000313" key="6">
    <source>
        <dbReference type="EMBL" id="CAG5098877.1"/>
    </source>
</evidence>
<keyword evidence="4 5" id="KW-0472">Membrane</keyword>
<organism evidence="6 7">
    <name type="scientific">Oikopleura dioica</name>
    <name type="common">Tunicate</name>
    <dbReference type="NCBI Taxonomy" id="34765"/>
    <lineage>
        <taxon>Eukaryota</taxon>
        <taxon>Metazoa</taxon>
        <taxon>Chordata</taxon>
        <taxon>Tunicata</taxon>
        <taxon>Appendicularia</taxon>
        <taxon>Copelata</taxon>
        <taxon>Oikopleuridae</taxon>
        <taxon>Oikopleura</taxon>
    </lineage>
</organism>
<feature type="transmembrane region" description="Helical" evidence="5">
    <location>
        <begin position="100"/>
        <end position="119"/>
    </location>
</feature>
<evidence type="ECO:0000313" key="7">
    <source>
        <dbReference type="Proteomes" id="UP001158576"/>
    </source>
</evidence>
<comment type="similarity">
    <text evidence="5">Belongs to the BI1 family.</text>
</comment>
<evidence type="ECO:0000256" key="2">
    <source>
        <dbReference type="ARBA" id="ARBA00022692"/>
    </source>
</evidence>
<evidence type="ECO:0000256" key="5">
    <source>
        <dbReference type="RuleBase" id="RU004379"/>
    </source>
</evidence>
<keyword evidence="3 5" id="KW-1133">Transmembrane helix</keyword>
<feature type="transmembrane region" description="Helical" evidence="5">
    <location>
        <begin position="211"/>
        <end position="228"/>
    </location>
</feature>
<proteinExistence type="inferred from homology"/>
<gene>
    <name evidence="6" type="ORF">OKIOD_LOCUS7612</name>
</gene>
<sequence>MTTNPPPYDEIKNYGPVAGGAIPPENTPLVSGAPIHYDHYVADNGSANFTSGVGFDNNDVRRLFIRKVYAILSVQLIVTAGFIAAFMSSEEIKGYMRTDGAPILYASLGVYMVTYFCLVCPCCNFQRKFPLNVIMLCLFTIAMSVVAAAVASSYNTDVVLLAAATTATIVLVTFMTKFDITKFWYIGLIGGLAMMFVWPWFFILGVSETSYAIYCGFGVMLFTFYLAYDTKTILGGGRMEIGPDDYIVAVVQLYVDIVQIFLYLLRIFGRAD</sequence>
<dbReference type="Pfam" id="PF01027">
    <property type="entry name" value="Bax1-I"/>
    <property type="match status" value="1"/>
</dbReference>
<dbReference type="PANTHER" id="PTHR23291:SF127">
    <property type="entry name" value="PROTEIN LIFEGUARD 1-LIKE"/>
    <property type="match status" value="1"/>
</dbReference>
<protein>
    <submittedName>
        <fullName evidence="6">Oidioi.mRNA.OKI2018_I69.XSR.g16054.t1.cds</fullName>
    </submittedName>
</protein>
<name>A0ABN7SEU3_OIKDI</name>
<dbReference type="Proteomes" id="UP001158576">
    <property type="component" value="Chromosome XSR"/>
</dbReference>
<dbReference type="PANTHER" id="PTHR23291">
    <property type="entry name" value="BAX INHIBITOR-RELATED"/>
    <property type="match status" value="1"/>
</dbReference>
<feature type="transmembrane region" description="Helical" evidence="5">
    <location>
        <begin position="248"/>
        <end position="269"/>
    </location>
</feature>
<comment type="subcellular location">
    <subcellularLocation>
        <location evidence="1">Membrane</location>
        <topology evidence="1">Multi-pass membrane protein</topology>
    </subcellularLocation>
</comment>